<dbReference type="InterPro" id="IPR000210">
    <property type="entry name" value="BTB/POZ_dom"/>
</dbReference>
<dbReference type="OrthoDB" id="3036049at2759"/>
<organism evidence="2 3">
    <name type="scientific">Cyclocybe aegerita</name>
    <name type="common">Black poplar mushroom</name>
    <name type="synonym">Agrocybe aegerita</name>
    <dbReference type="NCBI Taxonomy" id="1973307"/>
    <lineage>
        <taxon>Eukaryota</taxon>
        <taxon>Fungi</taxon>
        <taxon>Dikarya</taxon>
        <taxon>Basidiomycota</taxon>
        <taxon>Agaricomycotina</taxon>
        <taxon>Agaricomycetes</taxon>
        <taxon>Agaricomycetidae</taxon>
        <taxon>Agaricales</taxon>
        <taxon>Agaricineae</taxon>
        <taxon>Bolbitiaceae</taxon>
        <taxon>Cyclocybe</taxon>
    </lineage>
</organism>
<feature type="domain" description="BTB" evidence="1">
    <location>
        <begin position="51"/>
        <end position="163"/>
    </location>
</feature>
<dbReference type="SMART" id="SM00225">
    <property type="entry name" value="BTB"/>
    <property type="match status" value="1"/>
</dbReference>
<evidence type="ECO:0000313" key="3">
    <source>
        <dbReference type="Proteomes" id="UP000467700"/>
    </source>
</evidence>
<reference evidence="2 3" key="1">
    <citation type="submission" date="2020-01" db="EMBL/GenBank/DDBJ databases">
        <authorList>
            <person name="Gupta K D."/>
        </authorList>
    </citation>
    <scope>NUCLEOTIDE SEQUENCE [LARGE SCALE GENOMIC DNA]</scope>
</reference>
<name>A0A8S0VU69_CYCAE</name>
<dbReference type="Proteomes" id="UP000467700">
    <property type="component" value="Unassembled WGS sequence"/>
</dbReference>
<accession>A0A8S0VU69</accession>
<keyword evidence="3" id="KW-1185">Reference proteome</keyword>
<gene>
    <name evidence="2" type="ORF">AAE3_LOCUS11943</name>
</gene>
<dbReference type="AlphaFoldDB" id="A0A8S0VU69"/>
<evidence type="ECO:0000259" key="1">
    <source>
        <dbReference type="SMART" id="SM00225"/>
    </source>
</evidence>
<comment type="caution">
    <text evidence="2">The sequence shown here is derived from an EMBL/GenBank/DDBJ whole genome shotgun (WGS) entry which is preliminary data.</text>
</comment>
<dbReference type="Gene3D" id="3.30.710.10">
    <property type="entry name" value="Potassium Channel Kv1.1, Chain A"/>
    <property type="match status" value="1"/>
</dbReference>
<evidence type="ECO:0000313" key="2">
    <source>
        <dbReference type="EMBL" id="CAA7269649.1"/>
    </source>
</evidence>
<protein>
    <recommendedName>
        <fullName evidence="1">BTB domain-containing protein</fullName>
    </recommendedName>
</protein>
<dbReference type="EMBL" id="CACVBS010000079">
    <property type="protein sequence ID" value="CAA7269649.1"/>
    <property type="molecule type" value="Genomic_DNA"/>
</dbReference>
<proteinExistence type="predicted"/>
<sequence>MIQFEGLCANTFTAFLKLLHNSCLSSPTISFRSGVRPPSGNMFSLWFGDAGMLILHAGNKSFRLPSCILAEQSSVIRNFLFYPNLATIQAEKHTCPAGGLSITLDDPEEAVEHFLRAVYDSGYFEPPPTPAFLDQILGILSLGAKYDVPFLRKRALRHLESGYPSTLQAYESRKSLSTFPTVREYGQSYAERSEDFDIAATLSVLQVAHSVNARWILPSAYYECCMYSLKEILTHPKYLELEAYLRDRIMIGYTNQLSATHHTAVFLYESPAEACEEPFKCLEVRRSYAETAGWINNCTNPIGVWEPEDWLCYLGDCCDICIAKAKKTHAEAKEELWERLPDMYGLPAWEILLAERQHAMD</sequence>
<dbReference type="InterPro" id="IPR011333">
    <property type="entry name" value="SKP1/BTB/POZ_sf"/>
</dbReference>